<dbReference type="RefSeq" id="WP_163669647.1">
    <property type="nucleotide sequence ID" value="NZ_QZCE01000002.1"/>
</dbReference>
<dbReference type="InterPro" id="IPR011050">
    <property type="entry name" value="Pectin_lyase_fold/virulence"/>
</dbReference>
<evidence type="ECO:0000259" key="2">
    <source>
        <dbReference type="SMART" id="SM00912"/>
    </source>
</evidence>
<dbReference type="Proteomes" id="UP000473574">
    <property type="component" value="Unassembled WGS sequence"/>
</dbReference>
<dbReference type="SUPFAM" id="SSF51126">
    <property type="entry name" value="Pectin lyase-like"/>
    <property type="match status" value="1"/>
</dbReference>
<evidence type="ECO:0000313" key="4">
    <source>
        <dbReference type="Proteomes" id="UP000473574"/>
    </source>
</evidence>
<feature type="chain" id="PRO_5026885577" evidence="1">
    <location>
        <begin position="25"/>
        <end position="334"/>
    </location>
</feature>
<reference evidence="3 4" key="1">
    <citation type="journal article" date="2020" name="Microb. Ecol.">
        <title>Ecogenomics of the Marine Benthic Filamentous Cyanobacterium Adonisia.</title>
        <authorList>
            <person name="Walter J.M."/>
            <person name="Coutinho F.H."/>
            <person name="Leomil L."/>
            <person name="Hargreaves P.I."/>
            <person name="Campeao M.E."/>
            <person name="Vieira V.V."/>
            <person name="Silva B.S."/>
            <person name="Fistarol G.O."/>
            <person name="Salomon P.S."/>
            <person name="Sawabe T."/>
            <person name="Mino S."/>
            <person name="Hosokawa M."/>
            <person name="Miyashita H."/>
            <person name="Maruyama F."/>
            <person name="van Verk M.C."/>
            <person name="Dutilh B.E."/>
            <person name="Thompson C.C."/>
            <person name="Thompson F.L."/>
        </authorList>
    </citation>
    <scope>NUCLEOTIDE SEQUENCE [LARGE SCALE GENOMIC DNA]</scope>
    <source>
        <strain evidence="3 4">CCMR0082</strain>
    </source>
</reference>
<dbReference type="EMBL" id="QZCE01000002">
    <property type="protein sequence ID" value="NEZ67004.1"/>
    <property type="molecule type" value="Genomic_DNA"/>
</dbReference>
<dbReference type="Gene3D" id="2.160.20.10">
    <property type="entry name" value="Single-stranded right-handed beta-helix, Pectin lyase-like"/>
    <property type="match status" value="1"/>
</dbReference>
<evidence type="ECO:0000256" key="1">
    <source>
        <dbReference type="SAM" id="SignalP"/>
    </source>
</evidence>
<dbReference type="AlphaFoldDB" id="A0A6M0SEY7"/>
<organism evidence="3 4">
    <name type="scientific">Adonisia turfae CCMR0082</name>
    <dbReference type="NCBI Taxonomy" id="2304604"/>
    <lineage>
        <taxon>Bacteria</taxon>
        <taxon>Bacillati</taxon>
        <taxon>Cyanobacteriota</taxon>
        <taxon>Adonisia</taxon>
        <taxon>Adonisia turfae</taxon>
    </lineage>
</organism>
<protein>
    <submittedName>
        <fullName evidence="3">Filamentous hemagglutinin N-terminal domain-containing protein</fullName>
    </submittedName>
</protein>
<gene>
    <name evidence="3" type="ORF">D0962_30355</name>
</gene>
<dbReference type="NCBIfam" id="TIGR01901">
    <property type="entry name" value="adhes_NPXG"/>
    <property type="match status" value="1"/>
</dbReference>
<feature type="signal peptide" evidence="1">
    <location>
        <begin position="1"/>
        <end position="24"/>
    </location>
</feature>
<proteinExistence type="predicted"/>
<sequence length="334" mass="34447">MRYSFAFHSMAALAGISLSTLGLAAPAISQVLPDNTLGAENSIVTSIDAQTDRIDGGALQDGTLFHSFEQFSIPENHGVYFANPAIVDTIFSRVTGADPSLLFGTLGVLGDADLVFLNPNGILFGPNAELDLRGGFTATTASGVSFPGGEVFSAVEPEAAPLLSVNVQAPVGLIFGIEKPAAIVNQGNLSVDAGQVLELSAGTLANFGSFSAEDGEVSLEAVEGDNSTMSWLAVDDSQLEALGITEEFYGAELRQDDADNLQLQGPGGYVLNEGIVTAETINIDGRTFVNEGRLDANGIKGGSIDASLQYLVNQGEVLANGSDGDGGQISVEAI</sequence>
<keyword evidence="1" id="KW-0732">Signal</keyword>
<feature type="domain" description="Filamentous haemagglutinin FhaB/tRNA nuclease CdiA-like TPS" evidence="2">
    <location>
        <begin position="38"/>
        <end position="147"/>
    </location>
</feature>
<dbReference type="Pfam" id="PF05860">
    <property type="entry name" value="TPS"/>
    <property type="match status" value="1"/>
</dbReference>
<dbReference type="InterPro" id="IPR008638">
    <property type="entry name" value="FhaB/CdiA-like_TPS"/>
</dbReference>
<evidence type="ECO:0000313" key="3">
    <source>
        <dbReference type="EMBL" id="NEZ67004.1"/>
    </source>
</evidence>
<accession>A0A6M0SEY7</accession>
<name>A0A6M0SEY7_9CYAN</name>
<dbReference type="InterPro" id="IPR012334">
    <property type="entry name" value="Pectin_lyas_fold"/>
</dbReference>
<dbReference type="SMART" id="SM00912">
    <property type="entry name" value="Haemagg_act"/>
    <property type="match status" value="1"/>
</dbReference>
<comment type="caution">
    <text evidence="3">The sequence shown here is derived from an EMBL/GenBank/DDBJ whole genome shotgun (WGS) entry which is preliminary data.</text>
</comment>